<keyword evidence="3" id="KW-1185">Reference proteome</keyword>
<reference evidence="2" key="1">
    <citation type="journal article" date="2014" name="Int. J. Syst. Evol. Microbiol.">
        <title>Complete genome sequence of Corynebacterium casei LMG S-19264T (=DSM 44701T), isolated from a smear-ripened cheese.</title>
        <authorList>
            <consortium name="US DOE Joint Genome Institute (JGI-PGF)"/>
            <person name="Walter F."/>
            <person name="Albersmeier A."/>
            <person name="Kalinowski J."/>
            <person name="Ruckert C."/>
        </authorList>
    </citation>
    <scope>NUCLEOTIDE SEQUENCE</scope>
    <source>
        <strain evidence="2">JCM 4477</strain>
    </source>
</reference>
<reference evidence="2" key="2">
    <citation type="submission" date="2020-09" db="EMBL/GenBank/DDBJ databases">
        <authorList>
            <person name="Sun Q."/>
            <person name="Ohkuma M."/>
        </authorList>
    </citation>
    <scope>NUCLEOTIDE SEQUENCE</scope>
    <source>
        <strain evidence="2">JCM 4477</strain>
    </source>
</reference>
<evidence type="ECO:0000313" key="3">
    <source>
        <dbReference type="Proteomes" id="UP000630718"/>
    </source>
</evidence>
<dbReference type="Proteomes" id="UP000630718">
    <property type="component" value="Unassembled WGS sequence"/>
</dbReference>
<accession>A0A919B1P3</accession>
<sequence length="83" mass="8303">MAQDEDTRREGTPGGDSHDEDRSGDDAGHHAMPYPDAEPPARTSTVSDPVVTGAAVPAGGSAVDPAPSRGRTAPALPEPASGT</sequence>
<dbReference type="AlphaFoldDB" id="A0A919B1P3"/>
<evidence type="ECO:0000313" key="2">
    <source>
        <dbReference type="EMBL" id="GHF34385.1"/>
    </source>
</evidence>
<evidence type="ECO:0000256" key="1">
    <source>
        <dbReference type="SAM" id="MobiDB-lite"/>
    </source>
</evidence>
<proteinExistence type="predicted"/>
<comment type="caution">
    <text evidence="2">The sequence shown here is derived from an EMBL/GenBank/DDBJ whole genome shotgun (WGS) entry which is preliminary data.</text>
</comment>
<feature type="compositionally biased region" description="Basic and acidic residues" evidence="1">
    <location>
        <begin position="1"/>
        <end position="29"/>
    </location>
</feature>
<feature type="region of interest" description="Disordered" evidence="1">
    <location>
        <begin position="1"/>
        <end position="83"/>
    </location>
</feature>
<dbReference type="EMBL" id="BNBI01000024">
    <property type="protein sequence ID" value="GHF34385.1"/>
    <property type="molecule type" value="Genomic_DNA"/>
</dbReference>
<dbReference type="RefSeq" id="WP_190208506.1">
    <property type="nucleotide sequence ID" value="NZ_BNBI01000024.1"/>
</dbReference>
<protein>
    <submittedName>
        <fullName evidence="2">Uncharacterized protein</fullName>
    </submittedName>
</protein>
<organism evidence="2 3">
    <name type="scientific">Streptomyces fumanus</name>
    <dbReference type="NCBI Taxonomy" id="67302"/>
    <lineage>
        <taxon>Bacteria</taxon>
        <taxon>Bacillati</taxon>
        <taxon>Actinomycetota</taxon>
        <taxon>Actinomycetes</taxon>
        <taxon>Kitasatosporales</taxon>
        <taxon>Streptomycetaceae</taxon>
        <taxon>Streptomyces</taxon>
    </lineage>
</organism>
<name>A0A919B1P3_9ACTN</name>
<gene>
    <name evidence="2" type="ORF">GCM10018772_70040</name>
</gene>